<keyword evidence="3" id="KW-1185">Reference proteome</keyword>
<dbReference type="Gene3D" id="3.90.180.10">
    <property type="entry name" value="Medium-chain alcohol dehydrogenases, catalytic domain"/>
    <property type="match status" value="1"/>
</dbReference>
<dbReference type="InterPro" id="IPR020843">
    <property type="entry name" value="ER"/>
</dbReference>
<dbReference type="Pfam" id="PF00107">
    <property type="entry name" value="ADH_zinc_N"/>
    <property type="match status" value="1"/>
</dbReference>
<gene>
    <name evidence="2" type="ORF">FIBSPDRAFT_914845</name>
</gene>
<dbReference type="InterPro" id="IPR011032">
    <property type="entry name" value="GroES-like_sf"/>
</dbReference>
<dbReference type="GO" id="GO:0016491">
    <property type="term" value="F:oxidoreductase activity"/>
    <property type="evidence" value="ECO:0007669"/>
    <property type="project" value="InterPro"/>
</dbReference>
<dbReference type="InterPro" id="IPR052711">
    <property type="entry name" value="Zinc_ADH-like"/>
</dbReference>
<proteinExistence type="predicted"/>
<dbReference type="InterPro" id="IPR013149">
    <property type="entry name" value="ADH-like_C"/>
</dbReference>
<dbReference type="InterPro" id="IPR036291">
    <property type="entry name" value="NAD(P)-bd_dom_sf"/>
</dbReference>
<dbReference type="EMBL" id="KV417825">
    <property type="protein sequence ID" value="KZP05659.1"/>
    <property type="molecule type" value="Genomic_DNA"/>
</dbReference>
<dbReference type="AlphaFoldDB" id="A0A167W3N3"/>
<evidence type="ECO:0000259" key="1">
    <source>
        <dbReference type="SMART" id="SM00829"/>
    </source>
</evidence>
<dbReference type="Gene3D" id="3.40.50.720">
    <property type="entry name" value="NAD(P)-binding Rossmann-like Domain"/>
    <property type="match status" value="1"/>
</dbReference>
<dbReference type="OrthoDB" id="9930022at2759"/>
<dbReference type="Proteomes" id="UP000076532">
    <property type="component" value="Unassembled WGS sequence"/>
</dbReference>
<organism evidence="2 3">
    <name type="scientific">Athelia psychrophila</name>
    <dbReference type="NCBI Taxonomy" id="1759441"/>
    <lineage>
        <taxon>Eukaryota</taxon>
        <taxon>Fungi</taxon>
        <taxon>Dikarya</taxon>
        <taxon>Basidiomycota</taxon>
        <taxon>Agaricomycotina</taxon>
        <taxon>Agaricomycetes</taxon>
        <taxon>Agaricomycetidae</taxon>
        <taxon>Atheliales</taxon>
        <taxon>Atheliaceae</taxon>
        <taxon>Athelia</taxon>
    </lineage>
</organism>
<dbReference type="PANTHER" id="PTHR45033:SF2">
    <property type="entry name" value="ZINC-TYPE ALCOHOL DEHYDROGENASE-LIKE PROTEIN C1773.06C"/>
    <property type="match status" value="1"/>
</dbReference>
<protein>
    <submittedName>
        <fullName evidence="2">Alcohol dehydrogenase superfamily protein</fullName>
    </submittedName>
</protein>
<evidence type="ECO:0000313" key="2">
    <source>
        <dbReference type="EMBL" id="KZP05659.1"/>
    </source>
</evidence>
<dbReference type="SUPFAM" id="SSF51735">
    <property type="entry name" value="NAD(P)-binding Rossmann-fold domains"/>
    <property type="match status" value="1"/>
</dbReference>
<name>A0A167W3N3_9AGAM</name>
<dbReference type="CDD" id="cd08276">
    <property type="entry name" value="MDR7"/>
    <property type="match status" value="1"/>
</dbReference>
<evidence type="ECO:0000313" key="3">
    <source>
        <dbReference type="Proteomes" id="UP000076532"/>
    </source>
</evidence>
<accession>A0A167W3N3</accession>
<dbReference type="SUPFAM" id="SSF50129">
    <property type="entry name" value="GroES-like"/>
    <property type="match status" value="1"/>
</dbReference>
<dbReference type="PANTHER" id="PTHR45033">
    <property type="match status" value="1"/>
</dbReference>
<reference evidence="2 3" key="1">
    <citation type="journal article" date="2016" name="Mol. Biol. Evol.">
        <title>Comparative Genomics of Early-Diverging Mushroom-Forming Fungi Provides Insights into the Origins of Lignocellulose Decay Capabilities.</title>
        <authorList>
            <person name="Nagy L.G."/>
            <person name="Riley R."/>
            <person name="Tritt A."/>
            <person name="Adam C."/>
            <person name="Daum C."/>
            <person name="Floudas D."/>
            <person name="Sun H."/>
            <person name="Yadav J.S."/>
            <person name="Pangilinan J."/>
            <person name="Larsson K.H."/>
            <person name="Matsuura K."/>
            <person name="Barry K."/>
            <person name="Labutti K."/>
            <person name="Kuo R."/>
            <person name="Ohm R.A."/>
            <person name="Bhattacharya S.S."/>
            <person name="Shirouzu T."/>
            <person name="Yoshinaga Y."/>
            <person name="Martin F.M."/>
            <person name="Grigoriev I.V."/>
            <person name="Hibbett D.S."/>
        </authorList>
    </citation>
    <scope>NUCLEOTIDE SEQUENCE [LARGE SCALE GENOMIC DNA]</scope>
    <source>
        <strain evidence="2 3">CBS 109695</strain>
    </source>
</reference>
<dbReference type="SMART" id="SM00829">
    <property type="entry name" value="PKS_ER"/>
    <property type="match status" value="1"/>
</dbReference>
<dbReference type="STRING" id="436010.A0A167W3N3"/>
<feature type="domain" description="Enoyl reductase (ER)" evidence="1">
    <location>
        <begin position="11"/>
        <end position="317"/>
    </location>
</feature>
<sequence>MSIPLTTQAYYLPKSLTLTELAIEKPKAGEVLIKVHAVSLNVSINIRIKENLIPTSDLAGEKQGDRVCGHMTLSDYMYGPIVPANFLDTCLGGNIDGVLVEYRTFPARSLVGIPDHLSYEEACAALTAYNVLMGESSLKAGETVLVLGTGGVATFALQFAAASGAHVIVTSSSDEKLELAKKLGAHDAINYVKTPDWSAEVMKITNGRGIDHIVEVGGPSTMPHSLKAVAQGGCIHIVGWIGGEKAPEPVDAVIGLLFKGARMRGVLLGSLAQFKDMNRLISANKIRPVVAEVFPFEKAREAFEALGSQKHVGKIVIKISE</sequence>